<dbReference type="HOGENOM" id="CLU_2699792_0_0_4"/>
<sequence>MRHARQGKLGKRGKQAGLIAVHMTAHARGSGVKIAHDQADAGVQQPCGQIAHHQRGQRQKQAVAALLLRRPML</sequence>
<reference evidence="1" key="1">
    <citation type="submission" date="2009-04" db="EMBL/GenBank/DDBJ databases">
        <authorList>
            <person name="Weinstock G."/>
            <person name="Sodergren E."/>
            <person name="Clifton S."/>
            <person name="Fulton L."/>
            <person name="Fulton B."/>
            <person name="Courtney L."/>
            <person name="Fronick C."/>
            <person name="Harrison M."/>
            <person name="Strong C."/>
            <person name="Farmer C."/>
            <person name="Delahaunty K."/>
            <person name="Markovic C."/>
            <person name="Hall O."/>
            <person name="Minx P."/>
            <person name="Tomlinson C."/>
            <person name="Mitreva M."/>
            <person name="Nelson J."/>
            <person name="Hou S."/>
            <person name="Wollam A."/>
            <person name="Pepin K.H."/>
            <person name="Johnson M."/>
            <person name="Bhonagiri V."/>
            <person name="Nash W.E."/>
            <person name="Warren W."/>
            <person name="Chinwalla A."/>
            <person name="Mardis E.R."/>
            <person name="Wilson R.K."/>
        </authorList>
    </citation>
    <scope>NUCLEOTIDE SEQUENCE [LARGE SCALE GENOMIC DNA]</scope>
    <source>
        <strain evidence="1">ATCC 51147</strain>
    </source>
</reference>
<evidence type="ECO:0000313" key="1">
    <source>
        <dbReference type="EMBL" id="EEP67031.1"/>
    </source>
</evidence>
<dbReference type="EMBL" id="ACJW02000005">
    <property type="protein sequence ID" value="EEP67031.1"/>
    <property type="molecule type" value="Genomic_DNA"/>
</dbReference>
<keyword evidence="2" id="KW-1185">Reference proteome</keyword>
<organism evidence="1 2">
    <name type="scientific">Kingella oralis ATCC 51147</name>
    <dbReference type="NCBI Taxonomy" id="629741"/>
    <lineage>
        <taxon>Bacteria</taxon>
        <taxon>Pseudomonadati</taxon>
        <taxon>Pseudomonadota</taxon>
        <taxon>Betaproteobacteria</taxon>
        <taxon>Neisseriales</taxon>
        <taxon>Neisseriaceae</taxon>
        <taxon>Kingella</taxon>
    </lineage>
</organism>
<evidence type="ECO:0000313" key="2">
    <source>
        <dbReference type="Proteomes" id="UP000003009"/>
    </source>
</evidence>
<proteinExistence type="predicted"/>
<gene>
    <name evidence="1" type="ORF">GCWU000324_02601</name>
</gene>
<name>C4GLN1_9NEIS</name>
<dbReference type="STRING" id="629741.GCWU000324_02601"/>
<protein>
    <submittedName>
        <fullName evidence="1">Uncharacterized protein</fullName>
    </submittedName>
</protein>
<dbReference type="AlphaFoldDB" id="C4GLN1"/>
<accession>C4GLN1</accession>
<comment type="caution">
    <text evidence="1">The sequence shown here is derived from an EMBL/GenBank/DDBJ whole genome shotgun (WGS) entry which is preliminary data.</text>
</comment>
<dbReference type="Proteomes" id="UP000003009">
    <property type="component" value="Unassembled WGS sequence"/>
</dbReference>